<dbReference type="GO" id="GO:0005829">
    <property type="term" value="C:cytosol"/>
    <property type="evidence" value="ECO:0007669"/>
    <property type="project" value="TreeGrafter"/>
</dbReference>
<dbReference type="FunFam" id="1.10.10.10:FF:000005">
    <property type="entry name" value="Two-component system response regulator"/>
    <property type="match status" value="1"/>
</dbReference>
<evidence type="ECO:0000256" key="3">
    <source>
        <dbReference type="ARBA" id="ARBA00023015"/>
    </source>
</evidence>
<dbReference type="Pfam" id="PF00072">
    <property type="entry name" value="Response_reg"/>
    <property type="match status" value="1"/>
</dbReference>
<dbReference type="PANTHER" id="PTHR48111">
    <property type="entry name" value="REGULATOR OF RPOS"/>
    <property type="match status" value="1"/>
</dbReference>
<gene>
    <name evidence="10" type="ORF">BN977_05281</name>
</gene>
<dbReference type="EMBL" id="CCBB010000003">
    <property type="protein sequence ID" value="CDO10448.1"/>
    <property type="molecule type" value="Genomic_DNA"/>
</dbReference>
<dbReference type="InterPro" id="IPR001789">
    <property type="entry name" value="Sig_transdc_resp-reg_receiver"/>
</dbReference>
<dbReference type="eggNOG" id="COG0745">
    <property type="taxonomic scope" value="Bacteria"/>
</dbReference>
<evidence type="ECO:0000313" key="11">
    <source>
        <dbReference type="Proteomes" id="UP000028870"/>
    </source>
</evidence>
<keyword evidence="4 7" id="KW-0238">DNA-binding</keyword>
<proteinExistence type="predicted"/>
<keyword evidence="11" id="KW-1185">Reference proteome</keyword>
<dbReference type="InterPro" id="IPR001867">
    <property type="entry name" value="OmpR/PhoB-type_DNA-bd"/>
</dbReference>
<feature type="modified residue" description="4-aspartylphosphate" evidence="6">
    <location>
        <position position="92"/>
    </location>
</feature>
<evidence type="ECO:0000259" key="8">
    <source>
        <dbReference type="PROSITE" id="PS50110"/>
    </source>
</evidence>
<accession>W9AY35</accession>
<dbReference type="Gene3D" id="1.10.10.10">
    <property type="entry name" value="Winged helix-like DNA-binding domain superfamily/Winged helix DNA-binding domain"/>
    <property type="match status" value="1"/>
</dbReference>
<dbReference type="SMART" id="SM00448">
    <property type="entry name" value="REC"/>
    <property type="match status" value="1"/>
</dbReference>
<dbReference type="InterPro" id="IPR036388">
    <property type="entry name" value="WH-like_DNA-bd_sf"/>
</dbReference>
<reference evidence="10" key="1">
    <citation type="submission" date="2014-03" db="EMBL/GenBank/DDBJ databases">
        <title>Draft Genome Sequence of Mycobacterium cosmeticum DSM 44829.</title>
        <authorList>
            <person name="Croce O."/>
            <person name="Robert C."/>
            <person name="Raoult D."/>
            <person name="Drancourt M."/>
        </authorList>
    </citation>
    <scope>NUCLEOTIDE SEQUENCE [LARGE SCALE GENOMIC DNA]</scope>
    <source>
        <strain evidence="10">DSM 44829</strain>
    </source>
</reference>
<dbReference type="GO" id="GO:0032993">
    <property type="term" value="C:protein-DNA complex"/>
    <property type="evidence" value="ECO:0007669"/>
    <property type="project" value="TreeGrafter"/>
</dbReference>
<keyword evidence="1 6" id="KW-0597">Phosphoprotein</keyword>
<sequence>MLTADAARFSVGDAVAATTRGAARPRSAVLEQPVDDQLEVTVRILLVEDEPRLAELIRRGLVAEGFVVEVAGDGRVGFDEALGGGFDVLILDIMLPSMSGYDIVRELRKAQVWTPVLMLSAKDGEYDLADAFDLGADDYLIKPFSFVVLIARLRALLRRGAPVRPPVLRVDDVELDPARHRVSRAGVEVELTPREYGVLEFLMRHAGTVVTKQEILQSVWDVNYEGDDNIVEVYVGYLRRKLDVPFGAQTIHTVRGVGYRMSAGA</sequence>
<comment type="caution">
    <text evidence="10">The sequence shown here is derived from an EMBL/GenBank/DDBJ whole genome shotgun (WGS) entry which is preliminary data.</text>
</comment>
<dbReference type="CDD" id="cd00383">
    <property type="entry name" value="trans_reg_C"/>
    <property type="match status" value="1"/>
</dbReference>
<evidence type="ECO:0000256" key="5">
    <source>
        <dbReference type="ARBA" id="ARBA00023163"/>
    </source>
</evidence>
<dbReference type="SUPFAM" id="SSF52172">
    <property type="entry name" value="CheY-like"/>
    <property type="match status" value="1"/>
</dbReference>
<dbReference type="PROSITE" id="PS51755">
    <property type="entry name" value="OMPR_PHOB"/>
    <property type="match status" value="1"/>
</dbReference>
<dbReference type="AlphaFoldDB" id="W9AY35"/>
<dbReference type="Pfam" id="PF00486">
    <property type="entry name" value="Trans_reg_C"/>
    <property type="match status" value="1"/>
</dbReference>
<dbReference type="GO" id="GO:0000976">
    <property type="term" value="F:transcription cis-regulatory region binding"/>
    <property type="evidence" value="ECO:0007669"/>
    <property type="project" value="TreeGrafter"/>
</dbReference>
<feature type="domain" description="OmpR/PhoB-type" evidence="9">
    <location>
        <begin position="165"/>
        <end position="263"/>
    </location>
</feature>
<dbReference type="GO" id="GO:0000156">
    <property type="term" value="F:phosphorelay response regulator activity"/>
    <property type="evidence" value="ECO:0007669"/>
    <property type="project" value="TreeGrafter"/>
</dbReference>
<keyword evidence="5" id="KW-0804">Transcription</keyword>
<reference evidence="10" key="2">
    <citation type="submission" date="2014-03" db="EMBL/GenBank/DDBJ databases">
        <authorList>
            <person name="Urmite Genomes"/>
        </authorList>
    </citation>
    <scope>NUCLEOTIDE SEQUENCE</scope>
    <source>
        <strain evidence="10">DSM 44829</strain>
    </source>
</reference>
<feature type="domain" description="Response regulatory" evidence="8">
    <location>
        <begin position="43"/>
        <end position="157"/>
    </location>
</feature>
<evidence type="ECO:0000256" key="7">
    <source>
        <dbReference type="PROSITE-ProRule" id="PRU01091"/>
    </source>
</evidence>
<dbReference type="GO" id="GO:0006355">
    <property type="term" value="P:regulation of DNA-templated transcription"/>
    <property type="evidence" value="ECO:0007669"/>
    <property type="project" value="InterPro"/>
</dbReference>
<dbReference type="InterPro" id="IPR039420">
    <property type="entry name" value="WalR-like"/>
</dbReference>
<evidence type="ECO:0000256" key="2">
    <source>
        <dbReference type="ARBA" id="ARBA00023012"/>
    </source>
</evidence>
<keyword evidence="2" id="KW-0902">Two-component regulatory system</keyword>
<dbReference type="Proteomes" id="UP000028870">
    <property type="component" value="Unassembled WGS sequence"/>
</dbReference>
<organism evidence="10 11">
    <name type="scientific">Mycolicibacterium cosmeticum</name>
    <dbReference type="NCBI Taxonomy" id="258533"/>
    <lineage>
        <taxon>Bacteria</taxon>
        <taxon>Bacillati</taxon>
        <taxon>Actinomycetota</taxon>
        <taxon>Actinomycetes</taxon>
        <taxon>Mycobacteriales</taxon>
        <taxon>Mycobacteriaceae</taxon>
        <taxon>Mycolicibacterium</taxon>
    </lineage>
</organism>
<name>W9AY35_MYCCO</name>
<evidence type="ECO:0000256" key="6">
    <source>
        <dbReference type="PROSITE-ProRule" id="PRU00169"/>
    </source>
</evidence>
<evidence type="ECO:0000256" key="4">
    <source>
        <dbReference type="ARBA" id="ARBA00023125"/>
    </source>
</evidence>
<dbReference type="PANTHER" id="PTHR48111:SF36">
    <property type="entry name" value="TRANSCRIPTIONAL REGULATORY PROTEIN CUTR"/>
    <property type="match status" value="1"/>
</dbReference>
<dbReference type="Gene3D" id="3.40.50.2300">
    <property type="match status" value="1"/>
</dbReference>
<dbReference type="PROSITE" id="PS50110">
    <property type="entry name" value="RESPONSE_REGULATORY"/>
    <property type="match status" value="1"/>
</dbReference>
<evidence type="ECO:0000256" key="1">
    <source>
        <dbReference type="ARBA" id="ARBA00022553"/>
    </source>
</evidence>
<dbReference type="STRING" id="258533.BN977_05281"/>
<dbReference type="SMART" id="SM00862">
    <property type="entry name" value="Trans_reg_C"/>
    <property type="match status" value="1"/>
</dbReference>
<keyword evidence="3" id="KW-0805">Transcription regulation</keyword>
<protein>
    <submittedName>
        <fullName evidence="10">Response regulator with CheY-like receiver domain and winged-helix DNA-binding domain protein</fullName>
    </submittedName>
</protein>
<evidence type="ECO:0000259" key="9">
    <source>
        <dbReference type="PROSITE" id="PS51755"/>
    </source>
</evidence>
<dbReference type="InterPro" id="IPR011006">
    <property type="entry name" value="CheY-like_superfamily"/>
</dbReference>
<evidence type="ECO:0000313" key="10">
    <source>
        <dbReference type="EMBL" id="CDO10448.1"/>
    </source>
</evidence>
<feature type="DNA-binding region" description="OmpR/PhoB-type" evidence="7">
    <location>
        <begin position="165"/>
        <end position="263"/>
    </location>
</feature>